<feature type="transmembrane region" description="Helical" evidence="1">
    <location>
        <begin position="238"/>
        <end position="258"/>
    </location>
</feature>
<proteinExistence type="predicted"/>
<keyword evidence="1" id="KW-0812">Transmembrane</keyword>
<evidence type="ECO:0000313" key="2">
    <source>
        <dbReference type="EMBL" id="MXV20761.1"/>
    </source>
</evidence>
<name>A0A6I4YL80_9DEIO</name>
<dbReference type="EMBL" id="WVHK01000057">
    <property type="protein sequence ID" value="MXV20761.1"/>
    <property type="molecule type" value="Genomic_DNA"/>
</dbReference>
<protein>
    <submittedName>
        <fullName evidence="2">Uncharacterized protein</fullName>
    </submittedName>
</protein>
<keyword evidence="1" id="KW-1133">Transmembrane helix</keyword>
<dbReference type="RefSeq" id="WP_160980520.1">
    <property type="nucleotide sequence ID" value="NZ_WVHK01000057.1"/>
</dbReference>
<keyword evidence="3" id="KW-1185">Reference proteome</keyword>
<feature type="transmembrane region" description="Helical" evidence="1">
    <location>
        <begin position="172"/>
        <end position="192"/>
    </location>
</feature>
<organism evidence="2 3">
    <name type="scientific">Deinococcus xianganensis</name>
    <dbReference type="NCBI Taxonomy" id="1507289"/>
    <lineage>
        <taxon>Bacteria</taxon>
        <taxon>Thermotogati</taxon>
        <taxon>Deinococcota</taxon>
        <taxon>Deinococci</taxon>
        <taxon>Deinococcales</taxon>
        <taxon>Deinococcaceae</taxon>
        <taxon>Deinococcus</taxon>
    </lineage>
</organism>
<reference evidence="2 3" key="1">
    <citation type="submission" date="2019-11" db="EMBL/GenBank/DDBJ databases">
        <title>Genome sequence of Deinococcus xianganensis Y35, AI-2 producing algicidal bacterium, isolated from lake water.</title>
        <authorList>
            <person name="Li Y."/>
        </authorList>
    </citation>
    <scope>NUCLEOTIDE SEQUENCE [LARGE SCALE GENOMIC DNA]</scope>
    <source>
        <strain evidence="2 3">Y35</strain>
    </source>
</reference>
<evidence type="ECO:0000256" key="1">
    <source>
        <dbReference type="SAM" id="Phobius"/>
    </source>
</evidence>
<evidence type="ECO:0000313" key="3">
    <source>
        <dbReference type="Proteomes" id="UP000430519"/>
    </source>
</evidence>
<dbReference type="Proteomes" id="UP000430519">
    <property type="component" value="Unassembled WGS sequence"/>
</dbReference>
<feature type="transmembrane region" description="Helical" evidence="1">
    <location>
        <begin position="37"/>
        <end position="53"/>
    </location>
</feature>
<dbReference type="AlphaFoldDB" id="A0A6I4YL80"/>
<feature type="transmembrane region" description="Helical" evidence="1">
    <location>
        <begin position="204"/>
        <end position="232"/>
    </location>
</feature>
<sequence>MTLFTLLTFTELNKQIEMIYGCIFIFAVIFRSVLDRELFWFVVLLLVLIPSIIDWWSLGGHAFLVLYWIIAIFLSFFSKDRLNFVGKAGQYLIGCVFLFAAIWKFMSPEFADGDAMKYFMITTVPMGITTSPFTGLDRHSLSTNINNISQLLTQDTTQTANLVGRFSVDRPAAVFTAITQFIEITIAFAFFVPLSYKWSVIREVLLILFFLTAYIIMPVPGFAVLFSCIGFAFSKSIYSKAFFIFTFFLWQIITLPFLG</sequence>
<keyword evidence="1" id="KW-0472">Membrane</keyword>
<feature type="transmembrane region" description="Helical" evidence="1">
    <location>
        <begin position="12"/>
        <end position="30"/>
    </location>
</feature>
<accession>A0A6I4YL80</accession>
<gene>
    <name evidence="2" type="ORF">GLX28_14075</name>
</gene>
<comment type="caution">
    <text evidence="2">The sequence shown here is derived from an EMBL/GenBank/DDBJ whole genome shotgun (WGS) entry which is preliminary data.</text>
</comment>
<feature type="transmembrane region" description="Helical" evidence="1">
    <location>
        <begin position="89"/>
        <end position="106"/>
    </location>
</feature>
<feature type="transmembrane region" description="Helical" evidence="1">
    <location>
        <begin position="59"/>
        <end position="77"/>
    </location>
</feature>